<gene>
    <name evidence="2" type="ORF">SCF082_LOCUS32564</name>
</gene>
<dbReference type="Proteomes" id="UP001642464">
    <property type="component" value="Unassembled WGS sequence"/>
</dbReference>
<evidence type="ECO:0000313" key="3">
    <source>
        <dbReference type="Proteomes" id="UP001642464"/>
    </source>
</evidence>
<evidence type="ECO:0000256" key="1">
    <source>
        <dbReference type="SAM" id="MobiDB-lite"/>
    </source>
</evidence>
<accession>A0ABP0NJH7</accession>
<feature type="compositionally biased region" description="Basic and acidic residues" evidence="1">
    <location>
        <begin position="121"/>
        <end position="142"/>
    </location>
</feature>
<comment type="caution">
    <text evidence="2">The sequence shown here is derived from an EMBL/GenBank/DDBJ whole genome shotgun (WGS) entry which is preliminary data.</text>
</comment>
<protein>
    <submittedName>
        <fullName evidence="2">30S ribosomal protein S6</fullName>
    </submittedName>
</protein>
<dbReference type="EMBL" id="CAXAMM010028302">
    <property type="protein sequence ID" value="CAK9062540.1"/>
    <property type="molecule type" value="Genomic_DNA"/>
</dbReference>
<feature type="compositionally biased region" description="Basic residues" evidence="1">
    <location>
        <begin position="233"/>
        <end position="258"/>
    </location>
</feature>
<reference evidence="2 3" key="1">
    <citation type="submission" date="2024-02" db="EMBL/GenBank/DDBJ databases">
        <authorList>
            <person name="Chen Y."/>
            <person name="Shah S."/>
            <person name="Dougan E. K."/>
            <person name="Thang M."/>
            <person name="Chan C."/>
        </authorList>
    </citation>
    <scope>NUCLEOTIDE SEQUENCE [LARGE SCALE GENOMIC DNA]</scope>
</reference>
<organism evidence="2 3">
    <name type="scientific">Durusdinium trenchii</name>
    <dbReference type="NCBI Taxonomy" id="1381693"/>
    <lineage>
        <taxon>Eukaryota</taxon>
        <taxon>Sar</taxon>
        <taxon>Alveolata</taxon>
        <taxon>Dinophyceae</taxon>
        <taxon>Suessiales</taxon>
        <taxon>Symbiodiniaceae</taxon>
        <taxon>Durusdinium</taxon>
    </lineage>
</organism>
<keyword evidence="2" id="KW-0687">Ribonucleoprotein</keyword>
<sequence length="431" mass="47492">MNYVWLRPLVEQFPKCAPSQFFIVDCLLVVDELLNDNLLMRAPENGRIVPTSRAEKVDLATAEAVRIRKCYSTLRYLYRNGATAGESRVARKQRRQEREREQESQVEEDQAGANSPTSSGADHDLAAPDEFERPASPARDECGGDDEAASDPSSSDCEPCEKPCKNQKGPVGSDAAGDSDSDDVSSEATLGLDLRPLRSALTRKRSCEDVVAESQMSDSDSEKVKPPKAKASASKKKAKEANKSKKASFKRGVKKTVAKQREGSSLRVEKVPKVMRVVTDSYGAYSLAEIPAEARPDLTKKNRGEHSYTVTTSVTTPAGEEEEVVVDALLRNRAYYIKRSPQGTGQINWKKHGGPANAWVKTMEQAVRGIAQLPDMEKHLNAGNTFRDKQKRSILAGLRVLKEARHAVALDIKYDSEGMNILTTEGFIQHL</sequence>
<keyword evidence="2" id="KW-0689">Ribosomal protein</keyword>
<evidence type="ECO:0000313" key="2">
    <source>
        <dbReference type="EMBL" id="CAK9062540.1"/>
    </source>
</evidence>
<proteinExistence type="predicted"/>
<keyword evidence="3" id="KW-1185">Reference proteome</keyword>
<dbReference type="GO" id="GO:0005840">
    <property type="term" value="C:ribosome"/>
    <property type="evidence" value="ECO:0007669"/>
    <property type="project" value="UniProtKB-KW"/>
</dbReference>
<name>A0ABP0NJH7_9DINO</name>
<feature type="region of interest" description="Disordered" evidence="1">
    <location>
        <begin position="85"/>
        <end position="261"/>
    </location>
</feature>